<keyword evidence="6 8" id="KW-0067">ATP-binding</keyword>
<keyword evidence="2 8" id="KW-0963">Cytoplasm</keyword>
<dbReference type="STRING" id="246195.DNO_0359"/>
<evidence type="ECO:0000256" key="3">
    <source>
        <dbReference type="ARBA" id="ARBA00022598"/>
    </source>
</evidence>
<evidence type="ECO:0000259" key="9">
    <source>
        <dbReference type="SMART" id="SM00977"/>
    </source>
</evidence>
<evidence type="ECO:0000256" key="8">
    <source>
        <dbReference type="HAMAP-Rule" id="MF_01161"/>
    </source>
</evidence>
<dbReference type="Gene3D" id="1.20.59.20">
    <property type="match status" value="1"/>
</dbReference>
<dbReference type="HAMAP" id="MF_01161">
    <property type="entry name" value="tRNA_Ile_lys_synt"/>
    <property type="match status" value="1"/>
</dbReference>
<dbReference type="GO" id="GO:0005524">
    <property type="term" value="F:ATP binding"/>
    <property type="evidence" value="ECO:0007669"/>
    <property type="project" value="UniProtKB-UniRule"/>
</dbReference>
<dbReference type="Proteomes" id="UP000000248">
    <property type="component" value="Chromosome"/>
</dbReference>
<keyword evidence="3 8" id="KW-0436">Ligase</keyword>
<sequence>MNINQLELLFQWQTQTNPTAYLLACSGGRDSIALLHALYQQKTQLSAPLEIVYINHGWHQDAAKWGELVATRAAAYGFSFRSVSLHLKATKNAEAVARKARYQAFAQLLPVNGVLLTAHHQDDQAETLLLNLCRGSGLDGLSAMPLRRSFAAGEHWRPWLLHARAEIEDYLKSQQLTFVDDSSNTDTRYQRNWLRHQVLPLLETRFPAIRAQLAQTSAQLSAARHFQEHCLYAYLPAPEQPFTMETLSAVPSSSRALLIRYWLRQRHLPLPPRRRLQEFIDQLDNAEHAQIEYADRCLFRYRSEIYNVATEPPAPPPIFAEQTHWHGIGTLTLQSGAALLSSHICRWTLYPPAARFRPHHQAHHKPLKAWFQQYGVPPFFRRRTPLLWADDALIWVGGIGAASGWETLVIDWQRF</sequence>
<dbReference type="GO" id="GO:0006400">
    <property type="term" value="P:tRNA modification"/>
    <property type="evidence" value="ECO:0007669"/>
    <property type="project" value="UniProtKB-UniRule"/>
</dbReference>
<dbReference type="OrthoDB" id="9807403at2"/>
<protein>
    <recommendedName>
        <fullName evidence="8">tRNA(Ile)-lysidine synthase</fullName>
        <ecNumber evidence="8">6.3.4.19</ecNumber>
    </recommendedName>
    <alternativeName>
        <fullName evidence="8">tRNA(Ile)-2-lysyl-cytidine synthase</fullName>
    </alternativeName>
    <alternativeName>
        <fullName evidence="8">tRNA(Ile)-lysidine synthetase</fullName>
    </alternativeName>
</protein>
<feature type="binding site" evidence="8">
    <location>
        <begin position="26"/>
        <end position="31"/>
    </location>
    <ligand>
        <name>ATP</name>
        <dbReference type="ChEBI" id="CHEBI:30616"/>
    </ligand>
</feature>
<keyword evidence="5 8" id="KW-0547">Nucleotide-binding</keyword>
<dbReference type="HOGENOM" id="CLU_018869_2_0_6"/>
<evidence type="ECO:0000256" key="2">
    <source>
        <dbReference type="ARBA" id="ARBA00022490"/>
    </source>
</evidence>
<dbReference type="EC" id="6.3.4.19" evidence="8"/>
<dbReference type="SUPFAM" id="SSF56037">
    <property type="entry name" value="PheT/TilS domain"/>
    <property type="match status" value="1"/>
</dbReference>
<evidence type="ECO:0000256" key="6">
    <source>
        <dbReference type="ARBA" id="ARBA00022840"/>
    </source>
</evidence>
<comment type="function">
    <text evidence="8">Ligates lysine onto the cytidine present at position 34 of the AUA codon-specific tRNA(Ile) that contains the anticodon CAU, in an ATP-dependent manner. Cytidine is converted to lysidine, thus changing the amino acid specificity of the tRNA from methionine to isoleucine.</text>
</comment>
<comment type="subcellular location">
    <subcellularLocation>
        <location evidence="1 8">Cytoplasm</location>
    </subcellularLocation>
</comment>
<name>A5EW21_DICNV</name>
<evidence type="ECO:0000256" key="4">
    <source>
        <dbReference type="ARBA" id="ARBA00022694"/>
    </source>
</evidence>
<reference evidence="10 11" key="1">
    <citation type="journal article" date="2007" name="Nat. Biotechnol.">
        <title>Genome sequence and identification of candidate vaccine antigens from the animal pathogen Dichelobacter nodosus.</title>
        <authorList>
            <person name="Myers G.S."/>
            <person name="Parker D."/>
            <person name="Al-Hasani K."/>
            <person name="Kennan R.M."/>
            <person name="Seemann T."/>
            <person name="Ren Q."/>
            <person name="Badger J.H."/>
            <person name="Selengut J.D."/>
            <person name="Deboy R.T."/>
            <person name="Tettelin H."/>
            <person name="Boyce J.D."/>
            <person name="McCarl V.P."/>
            <person name="Han X."/>
            <person name="Nelson W.C."/>
            <person name="Madupu R."/>
            <person name="Mohamoud Y."/>
            <person name="Holley T."/>
            <person name="Fedorova N."/>
            <person name="Khouri H."/>
            <person name="Bottomley S.P."/>
            <person name="Whittington R.J."/>
            <person name="Adler B."/>
            <person name="Songer J.G."/>
            <person name="Rood J.I."/>
            <person name="Paulsen I.T."/>
        </authorList>
    </citation>
    <scope>NUCLEOTIDE SEQUENCE [LARGE SCALE GENOMIC DNA]</scope>
    <source>
        <strain evidence="10 11">VCS1703A</strain>
    </source>
</reference>
<comment type="domain">
    <text evidence="8">The N-terminal region contains the highly conserved SGGXDS motif, predicted to be a P-loop motif involved in ATP binding.</text>
</comment>
<dbReference type="Pfam" id="PF11734">
    <property type="entry name" value="TilS_C"/>
    <property type="match status" value="1"/>
</dbReference>
<dbReference type="NCBIfam" id="TIGR02433">
    <property type="entry name" value="lysidine_TilS_C"/>
    <property type="match status" value="1"/>
</dbReference>
<keyword evidence="4 8" id="KW-0819">tRNA processing</keyword>
<dbReference type="NCBIfam" id="TIGR02432">
    <property type="entry name" value="lysidine_TilS_N"/>
    <property type="match status" value="1"/>
</dbReference>
<evidence type="ECO:0000313" key="11">
    <source>
        <dbReference type="Proteomes" id="UP000000248"/>
    </source>
</evidence>
<dbReference type="Gene3D" id="3.40.50.620">
    <property type="entry name" value="HUPs"/>
    <property type="match status" value="1"/>
</dbReference>
<dbReference type="SUPFAM" id="SSF82829">
    <property type="entry name" value="MesJ substrate recognition domain-like"/>
    <property type="match status" value="1"/>
</dbReference>
<organism evidence="10 11">
    <name type="scientific">Dichelobacter nodosus (strain VCS1703A)</name>
    <dbReference type="NCBI Taxonomy" id="246195"/>
    <lineage>
        <taxon>Bacteria</taxon>
        <taxon>Pseudomonadati</taxon>
        <taxon>Pseudomonadota</taxon>
        <taxon>Gammaproteobacteria</taxon>
        <taxon>Cardiobacteriales</taxon>
        <taxon>Cardiobacteriaceae</taxon>
        <taxon>Dichelobacter</taxon>
    </lineage>
</organism>
<keyword evidence="11" id="KW-1185">Reference proteome</keyword>
<dbReference type="InterPro" id="IPR015262">
    <property type="entry name" value="tRNA_Ile_lys_synt_subst-bd"/>
</dbReference>
<evidence type="ECO:0000256" key="7">
    <source>
        <dbReference type="ARBA" id="ARBA00048539"/>
    </source>
</evidence>
<proteinExistence type="inferred from homology"/>
<evidence type="ECO:0000256" key="5">
    <source>
        <dbReference type="ARBA" id="ARBA00022741"/>
    </source>
</evidence>
<dbReference type="SUPFAM" id="SSF52402">
    <property type="entry name" value="Adenine nucleotide alpha hydrolases-like"/>
    <property type="match status" value="1"/>
</dbReference>
<dbReference type="SMART" id="SM00977">
    <property type="entry name" value="TilS_C"/>
    <property type="match status" value="1"/>
</dbReference>
<dbReference type="GO" id="GO:0005737">
    <property type="term" value="C:cytoplasm"/>
    <property type="evidence" value="ECO:0007669"/>
    <property type="project" value="UniProtKB-SubCell"/>
</dbReference>
<dbReference type="AlphaFoldDB" id="A5EW21"/>
<dbReference type="CDD" id="cd01992">
    <property type="entry name" value="TilS_N"/>
    <property type="match status" value="1"/>
</dbReference>
<dbReference type="InterPro" id="IPR012796">
    <property type="entry name" value="Lysidine-tRNA-synth_C"/>
</dbReference>
<dbReference type="KEGG" id="dno:DNO_0359"/>
<dbReference type="PANTHER" id="PTHR43033">
    <property type="entry name" value="TRNA(ILE)-LYSIDINE SYNTHASE-RELATED"/>
    <property type="match status" value="1"/>
</dbReference>
<dbReference type="InterPro" id="IPR012795">
    <property type="entry name" value="tRNA_Ile_lys_synt_N"/>
</dbReference>
<dbReference type="RefSeq" id="WP_012030702.1">
    <property type="nucleotide sequence ID" value="NC_009446.1"/>
</dbReference>
<dbReference type="GO" id="GO:0032267">
    <property type="term" value="F:tRNA(Ile)-lysidine synthase activity"/>
    <property type="evidence" value="ECO:0007669"/>
    <property type="project" value="UniProtKB-EC"/>
</dbReference>
<dbReference type="InterPro" id="IPR011063">
    <property type="entry name" value="TilS/TtcA_N"/>
</dbReference>
<comment type="catalytic activity">
    <reaction evidence="7 8">
        <text>cytidine(34) in tRNA(Ile2) + L-lysine + ATP = lysidine(34) in tRNA(Ile2) + AMP + diphosphate + H(+)</text>
        <dbReference type="Rhea" id="RHEA:43744"/>
        <dbReference type="Rhea" id="RHEA-COMP:10625"/>
        <dbReference type="Rhea" id="RHEA-COMP:10670"/>
        <dbReference type="ChEBI" id="CHEBI:15378"/>
        <dbReference type="ChEBI" id="CHEBI:30616"/>
        <dbReference type="ChEBI" id="CHEBI:32551"/>
        <dbReference type="ChEBI" id="CHEBI:33019"/>
        <dbReference type="ChEBI" id="CHEBI:82748"/>
        <dbReference type="ChEBI" id="CHEBI:83665"/>
        <dbReference type="ChEBI" id="CHEBI:456215"/>
        <dbReference type="EC" id="6.3.4.19"/>
    </reaction>
</comment>
<dbReference type="Pfam" id="PF09179">
    <property type="entry name" value="TilS"/>
    <property type="match status" value="1"/>
</dbReference>
<dbReference type="EMBL" id="CP000513">
    <property type="protein sequence ID" value="ABQ13830.1"/>
    <property type="molecule type" value="Genomic_DNA"/>
</dbReference>
<dbReference type="PANTHER" id="PTHR43033:SF1">
    <property type="entry name" value="TRNA(ILE)-LYSIDINE SYNTHASE-RELATED"/>
    <property type="match status" value="1"/>
</dbReference>
<dbReference type="InterPro" id="IPR014729">
    <property type="entry name" value="Rossmann-like_a/b/a_fold"/>
</dbReference>
<evidence type="ECO:0000256" key="1">
    <source>
        <dbReference type="ARBA" id="ARBA00004496"/>
    </source>
</evidence>
<evidence type="ECO:0000313" key="10">
    <source>
        <dbReference type="EMBL" id="ABQ13830.1"/>
    </source>
</evidence>
<feature type="domain" description="Lysidine-tRNA(Ile) synthetase C-terminal" evidence="9">
    <location>
        <begin position="345"/>
        <end position="412"/>
    </location>
</feature>
<dbReference type="eggNOG" id="COG0037">
    <property type="taxonomic scope" value="Bacteria"/>
</dbReference>
<dbReference type="InterPro" id="IPR012094">
    <property type="entry name" value="tRNA_Ile_lys_synt"/>
</dbReference>
<comment type="similarity">
    <text evidence="8">Belongs to the tRNA(Ile)-lysidine synthase family.</text>
</comment>
<dbReference type="Pfam" id="PF01171">
    <property type="entry name" value="ATP_bind_3"/>
    <property type="match status" value="1"/>
</dbReference>
<accession>A5EW21</accession>
<gene>
    <name evidence="8 10" type="primary">tilS</name>
    <name evidence="10" type="ordered locus">DNO_0359</name>
</gene>